<evidence type="ECO:0000313" key="1">
    <source>
        <dbReference type="EMBL" id="TNN83765.1"/>
    </source>
</evidence>
<reference evidence="1 2" key="1">
    <citation type="submission" date="2019-03" db="EMBL/GenBank/DDBJ databases">
        <title>First draft genome of Liparis tanakae, snailfish: a comprehensive survey of snailfish specific genes.</title>
        <authorList>
            <person name="Kim W."/>
            <person name="Song I."/>
            <person name="Jeong J.-H."/>
            <person name="Kim D."/>
            <person name="Kim S."/>
            <person name="Ryu S."/>
            <person name="Song J.Y."/>
            <person name="Lee S.K."/>
        </authorList>
    </citation>
    <scope>NUCLEOTIDE SEQUENCE [LARGE SCALE GENOMIC DNA]</scope>
    <source>
        <tissue evidence="1">Muscle</tissue>
    </source>
</reference>
<evidence type="ECO:0000313" key="2">
    <source>
        <dbReference type="Proteomes" id="UP000314294"/>
    </source>
</evidence>
<proteinExistence type="predicted"/>
<organism evidence="1 2">
    <name type="scientific">Liparis tanakae</name>
    <name type="common">Tanaka's snailfish</name>
    <dbReference type="NCBI Taxonomy" id="230148"/>
    <lineage>
        <taxon>Eukaryota</taxon>
        <taxon>Metazoa</taxon>
        <taxon>Chordata</taxon>
        <taxon>Craniata</taxon>
        <taxon>Vertebrata</taxon>
        <taxon>Euteleostomi</taxon>
        <taxon>Actinopterygii</taxon>
        <taxon>Neopterygii</taxon>
        <taxon>Teleostei</taxon>
        <taxon>Neoteleostei</taxon>
        <taxon>Acanthomorphata</taxon>
        <taxon>Eupercaria</taxon>
        <taxon>Perciformes</taxon>
        <taxon>Cottioidei</taxon>
        <taxon>Cottales</taxon>
        <taxon>Liparidae</taxon>
        <taxon>Liparis</taxon>
    </lineage>
</organism>
<gene>
    <name evidence="1" type="ORF">EYF80_005941</name>
</gene>
<name>A0A4Z2J0B2_9TELE</name>
<accession>A0A4Z2J0B2</accession>
<comment type="caution">
    <text evidence="1">The sequence shown here is derived from an EMBL/GenBank/DDBJ whole genome shotgun (WGS) entry which is preliminary data.</text>
</comment>
<sequence>MTEELPMKLLAVQKYSLGGTSVLAVAAESTLDLAESNLLDSSGFSLVRYSPSIPLALVPGPRVSNVTYESCISLVSRPSSFLQRFFSAPQQTISVRGTAITHATVITTTLMSF</sequence>
<dbReference type="EMBL" id="SRLO01000031">
    <property type="protein sequence ID" value="TNN83765.1"/>
    <property type="molecule type" value="Genomic_DNA"/>
</dbReference>
<protein>
    <submittedName>
        <fullName evidence="1">Uncharacterized protein</fullName>
    </submittedName>
</protein>
<dbReference type="AlphaFoldDB" id="A0A4Z2J0B2"/>
<dbReference type="Proteomes" id="UP000314294">
    <property type="component" value="Unassembled WGS sequence"/>
</dbReference>
<keyword evidence="2" id="KW-1185">Reference proteome</keyword>